<keyword evidence="2" id="KW-1185">Reference proteome</keyword>
<comment type="caution">
    <text evidence="1">The sequence shown here is derived from an EMBL/GenBank/DDBJ whole genome shotgun (WGS) entry which is preliminary data.</text>
</comment>
<name>A0AAU9J2C4_9CILI</name>
<proteinExistence type="predicted"/>
<reference evidence="1" key="1">
    <citation type="submission" date="2021-09" db="EMBL/GenBank/DDBJ databases">
        <authorList>
            <consortium name="AG Swart"/>
            <person name="Singh M."/>
            <person name="Singh A."/>
            <person name="Seah K."/>
            <person name="Emmerich C."/>
        </authorList>
    </citation>
    <scope>NUCLEOTIDE SEQUENCE</scope>
    <source>
        <strain evidence="1">ATCC30299</strain>
    </source>
</reference>
<dbReference type="AlphaFoldDB" id="A0AAU9J2C4"/>
<evidence type="ECO:0000313" key="2">
    <source>
        <dbReference type="Proteomes" id="UP001162131"/>
    </source>
</evidence>
<gene>
    <name evidence="1" type="ORF">BSTOLATCC_MIC27592</name>
</gene>
<dbReference type="EMBL" id="CAJZBQ010000027">
    <property type="protein sequence ID" value="CAG9321020.1"/>
    <property type="molecule type" value="Genomic_DNA"/>
</dbReference>
<sequence length="111" mass="12978">MLACKTRKTFVLIKASIRTIVNDDMFGGRAIWKGDIDMDKSYYFGKKERKELMEMMQKLEDAAKAEGLKVPFLDNNRYVTHKLLNILDRHSIHPEDTLVDALVAWKNKIYE</sequence>
<protein>
    <submittedName>
        <fullName evidence="1">Uncharacterized protein</fullName>
    </submittedName>
</protein>
<evidence type="ECO:0000313" key="1">
    <source>
        <dbReference type="EMBL" id="CAG9321020.1"/>
    </source>
</evidence>
<accession>A0AAU9J2C4</accession>
<organism evidence="1 2">
    <name type="scientific">Blepharisma stoltei</name>
    <dbReference type="NCBI Taxonomy" id="1481888"/>
    <lineage>
        <taxon>Eukaryota</taxon>
        <taxon>Sar</taxon>
        <taxon>Alveolata</taxon>
        <taxon>Ciliophora</taxon>
        <taxon>Postciliodesmatophora</taxon>
        <taxon>Heterotrichea</taxon>
        <taxon>Heterotrichida</taxon>
        <taxon>Blepharismidae</taxon>
        <taxon>Blepharisma</taxon>
    </lineage>
</organism>
<dbReference type="Proteomes" id="UP001162131">
    <property type="component" value="Unassembled WGS sequence"/>
</dbReference>